<proteinExistence type="predicted"/>
<sequence>MSTSSEDISVQVIFPGSQYQTNEQEQPKHVSSAVDSTNPVGLASSAAPLSVCVHYLFFGFLLLFSRFHSQMLLHFFTDCDCDCLSISVLRDFQ</sequence>
<gene>
    <name evidence="1" type="ORF">ZEAMMB73_Zm00001d052207</name>
</gene>
<evidence type="ECO:0000313" key="1">
    <source>
        <dbReference type="EMBL" id="AQK56470.1"/>
    </source>
</evidence>
<dbReference type="EMBL" id="CM000780">
    <property type="protein sequence ID" value="AQK56470.1"/>
    <property type="molecule type" value="Genomic_DNA"/>
</dbReference>
<name>K7U5U4_MAIZE</name>
<accession>K7U5U4</accession>
<dbReference type="InParanoid" id="K7U5U4"/>
<dbReference type="SMR" id="K7U5U4"/>
<dbReference type="AlphaFoldDB" id="K7U5U4"/>
<dbReference type="PaxDb" id="4577-GRMZM2G046321_P01"/>
<organism evidence="1">
    <name type="scientific">Zea mays</name>
    <name type="common">Maize</name>
    <dbReference type="NCBI Taxonomy" id="4577"/>
    <lineage>
        <taxon>Eukaryota</taxon>
        <taxon>Viridiplantae</taxon>
        <taxon>Streptophyta</taxon>
        <taxon>Embryophyta</taxon>
        <taxon>Tracheophyta</taxon>
        <taxon>Spermatophyta</taxon>
        <taxon>Magnoliopsida</taxon>
        <taxon>Liliopsida</taxon>
        <taxon>Poales</taxon>
        <taxon>Poaceae</taxon>
        <taxon>PACMAD clade</taxon>
        <taxon>Panicoideae</taxon>
        <taxon>Andropogonodae</taxon>
        <taxon>Andropogoneae</taxon>
        <taxon>Tripsacinae</taxon>
        <taxon>Zea</taxon>
    </lineage>
</organism>
<dbReference type="HOGENOM" id="CLU_2402896_0_0_1"/>
<reference evidence="1" key="1">
    <citation type="submission" date="2015-12" db="EMBL/GenBank/DDBJ databases">
        <title>Update maize B73 reference genome by single molecule sequencing technologies.</title>
        <authorList>
            <consortium name="Maize Genome Sequencing Project"/>
            <person name="Ware D."/>
        </authorList>
    </citation>
    <scope>NUCLEOTIDE SEQUENCE</scope>
    <source>
        <tissue evidence="1">Seedling</tissue>
    </source>
</reference>
<protein>
    <submittedName>
        <fullName evidence="1">Uncharacterized protein</fullName>
    </submittedName>
</protein>